<evidence type="ECO:0008006" key="4">
    <source>
        <dbReference type="Google" id="ProtNLM"/>
    </source>
</evidence>
<accession>A0A845A1X3</accession>
<feature type="transmembrane region" description="Helical" evidence="1">
    <location>
        <begin position="112"/>
        <end position="139"/>
    </location>
</feature>
<dbReference type="Proteomes" id="UP000460626">
    <property type="component" value="Unassembled WGS sequence"/>
</dbReference>
<dbReference type="AlphaFoldDB" id="A0A845A1X3"/>
<dbReference type="EMBL" id="WTYH01000001">
    <property type="protein sequence ID" value="MXO92957.1"/>
    <property type="molecule type" value="Genomic_DNA"/>
</dbReference>
<evidence type="ECO:0000256" key="1">
    <source>
        <dbReference type="SAM" id="Phobius"/>
    </source>
</evidence>
<evidence type="ECO:0000313" key="3">
    <source>
        <dbReference type="Proteomes" id="UP000460626"/>
    </source>
</evidence>
<name>A0A845A1X3_9SPHN</name>
<keyword evidence="1" id="KW-1133">Transmembrane helix</keyword>
<gene>
    <name evidence="2" type="ORF">GRI62_04975</name>
</gene>
<evidence type="ECO:0000313" key="2">
    <source>
        <dbReference type="EMBL" id="MXO92957.1"/>
    </source>
</evidence>
<dbReference type="OrthoDB" id="7427213at2"/>
<dbReference type="RefSeq" id="WP_131452277.1">
    <property type="nucleotide sequence ID" value="NZ_BMJK01000001.1"/>
</dbReference>
<feature type="transmembrane region" description="Helical" evidence="1">
    <location>
        <begin position="173"/>
        <end position="195"/>
    </location>
</feature>
<proteinExistence type="predicted"/>
<feature type="transmembrane region" description="Helical" evidence="1">
    <location>
        <begin position="68"/>
        <end position="92"/>
    </location>
</feature>
<organism evidence="2 3">
    <name type="scientific">Aurantiacibacter arachoides</name>
    <dbReference type="NCBI Taxonomy" id="1850444"/>
    <lineage>
        <taxon>Bacteria</taxon>
        <taxon>Pseudomonadati</taxon>
        <taxon>Pseudomonadota</taxon>
        <taxon>Alphaproteobacteria</taxon>
        <taxon>Sphingomonadales</taxon>
        <taxon>Erythrobacteraceae</taxon>
        <taxon>Aurantiacibacter</taxon>
    </lineage>
</organism>
<keyword evidence="3" id="KW-1185">Reference proteome</keyword>
<comment type="caution">
    <text evidence="2">The sequence shown here is derived from an EMBL/GenBank/DDBJ whole genome shotgun (WGS) entry which is preliminary data.</text>
</comment>
<keyword evidence="1" id="KW-0472">Membrane</keyword>
<keyword evidence="1" id="KW-0812">Transmembrane</keyword>
<sequence>MGLIDVRQEKLRVDTLLERTFGVIGASPVASLVYVLVIGGLGAAGQGLGLLANADVQFGPFSVFPQDFSTAAGFLFSFGLATASIGGAWLLLRELLHRQGRARGRANSVWAFFGMSILAVLGVIAGLVLFIAPGVIILVRWSAANGYAVGMGHGPIRALKESWEATSGHSWPIFFAGLIVTLGAAIAFGVIVAALTKIDPAVGAIVASLGDALSNVISFAFSVAVFLLVADHRGEVAEVFA</sequence>
<protein>
    <recommendedName>
        <fullName evidence="4">Glycerophosphoryl diester phosphodiesterase membrane domain-containing protein</fullName>
    </recommendedName>
</protein>
<reference evidence="2 3" key="1">
    <citation type="submission" date="2019-12" db="EMBL/GenBank/DDBJ databases">
        <title>Genomic-based taxomic classification of the family Erythrobacteraceae.</title>
        <authorList>
            <person name="Xu L."/>
        </authorList>
    </citation>
    <scope>NUCLEOTIDE SEQUENCE [LARGE SCALE GENOMIC DNA]</scope>
    <source>
        <strain evidence="2 3">RC4-10-4</strain>
    </source>
</reference>
<feature type="transmembrane region" description="Helical" evidence="1">
    <location>
        <begin position="202"/>
        <end position="230"/>
    </location>
</feature>
<feature type="transmembrane region" description="Helical" evidence="1">
    <location>
        <begin position="21"/>
        <end position="48"/>
    </location>
</feature>